<dbReference type="STRING" id="1423813.FC26_GL001340"/>
<feature type="signal peptide" evidence="2">
    <location>
        <begin position="1"/>
        <end position="28"/>
    </location>
</feature>
<feature type="chain" id="PRO_5006414865" description="LysM domain-containing protein" evidence="2">
    <location>
        <begin position="29"/>
        <end position="386"/>
    </location>
</feature>
<feature type="compositionally biased region" description="Acidic residues" evidence="1">
    <location>
        <begin position="323"/>
        <end position="367"/>
    </location>
</feature>
<feature type="region of interest" description="Disordered" evidence="1">
    <location>
        <begin position="234"/>
        <end position="262"/>
    </location>
</feature>
<feature type="region of interest" description="Disordered" evidence="1">
    <location>
        <begin position="154"/>
        <end position="215"/>
    </location>
</feature>
<name>A0A0R2AG33_9LACO</name>
<organism evidence="4 5">
    <name type="scientific">Paucilactobacillus vaccinostercus DSM 20634</name>
    <dbReference type="NCBI Taxonomy" id="1423813"/>
    <lineage>
        <taxon>Bacteria</taxon>
        <taxon>Bacillati</taxon>
        <taxon>Bacillota</taxon>
        <taxon>Bacilli</taxon>
        <taxon>Lactobacillales</taxon>
        <taxon>Lactobacillaceae</taxon>
        <taxon>Paucilactobacillus</taxon>
    </lineage>
</organism>
<feature type="region of interest" description="Disordered" evidence="1">
    <location>
        <begin position="310"/>
        <end position="386"/>
    </location>
</feature>
<proteinExistence type="predicted"/>
<dbReference type="OrthoDB" id="9798935at2"/>
<dbReference type="EMBL" id="AYYY01000021">
    <property type="protein sequence ID" value="KRM61772.1"/>
    <property type="molecule type" value="Genomic_DNA"/>
</dbReference>
<reference evidence="4 5" key="1">
    <citation type="journal article" date="2015" name="Genome Announc.">
        <title>Expanding the biotechnology potential of lactobacilli through comparative genomics of 213 strains and associated genera.</title>
        <authorList>
            <person name="Sun Z."/>
            <person name="Harris H.M."/>
            <person name="McCann A."/>
            <person name="Guo C."/>
            <person name="Argimon S."/>
            <person name="Zhang W."/>
            <person name="Yang X."/>
            <person name="Jeffery I.B."/>
            <person name="Cooney J.C."/>
            <person name="Kagawa T.F."/>
            <person name="Liu W."/>
            <person name="Song Y."/>
            <person name="Salvetti E."/>
            <person name="Wrobel A."/>
            <person name="Rasinkangas P."/>
            <person name="Parkhill J."/>
            <person name="Rea M.C."/>
            <person name="O'Sullivan O."/>
            <person name="Ritari J."/>
            <person name="Douillard F.P."/>
            <person name="Paul Ross R."/>
            <person name="Yang R."/>
            <person name="Briner A.E."/>
            <person name="Felis G.E."/>
            <person name="de Vos W.M."/>
            <person name="Barrangou R."/>
            <person name="Klaenhammer T.R."/>
            <person name="Caufield P.W."/>
            <person name="Cui Y."/>
            <person name="Zhang H."/>
            <person name="O'Toole P.W."/>
        </authorList>
    </citation>
    <scope>NUCLEOTIDE SEQUENCE [LARGE SCALE GENOMIC DNA]</scope>
    <source>
        <strain evidence="4 5">DSM 20634</strain>
    </source>
</reference>
<dbReference type="SMART" id="SM00257">
    <property type="entry name" value="LysM"/>
    <property type="match status" value="1"/>
</dbReference>
<evidence type="ECO:0000259" key="3">
    <source>
        <dbReference type="PROSITE" id="PS51782"/>
    </source>
</evidence>
<dbReference type="Gene3D" id="3.10.350.10">
    <property type="entry name" value="LysM domain"/>
    <property type="match status" value="1"/>
</dbReference>
<dbReference type="InterPro" id="IPR036779">
    <property type="entry name" value="LysM_dom_sf"/>
</dbReference>
<protein>
    <recommendedName>
        <fullName evidence="3">LysM domain-containing protein</fullName>
    </recommendedName>
</protein>
<sequence>MNTKRIVGAALASTILFAPFVGQTTAVAADSFYTNQTNAERADITNWVANTSEQIGNNISAQHINLNNLNGSTYVIQWGDTLSGISTATGISVRKLAYDNNIENIDLIYAGDTLVLNRSGYVPTGWTYDGDGTRVANTKVTINNFVDNSDHSVTINVSPVAPSGEGTSDDSSSSSTDYSAPSGSSVSGESDDDSDTSNDTTTSDSMDSDEFSDAVSEKLVDKLGLSEDDADKLSIDFTSSSDDEDTESDDADSDTQTVYDEDQTVSLKNDKLTQKNAKKLANKIYKQLDEDGKTADITDADEIEVTITEDGSDYNFNVTLTTESDEDSDSDTTDSESDSTESDSTDEDTTDDETSTQSDDQETDSQEDNQNATTSDEDTDTTDSDY</sequence>
<dbReference type="PROSITE" id="PS51782">
    <property type="entry name" value="LYSM"/>
    <property type="match status" value="1"/>
</dbReference>
<dbReference type="CDD" id="cd00118">
    <property type="entry name" value="LysM"/>
    <property type="match status" value="1"/>
</dbReference>
<feature type="domain" description="LysM" evidence="3">
    <location>
        <begin position="72"/>
        <end position="116"/>
    </location>
</feature>
<dbReference type="Pfam" id="PF01476">
    <property type="entry name" value="LysM"/>
    <property type="match status" value="1"/>
</dbReference>
<gene>
    <name evidence="4" type="ORF">FC26_GL001340</name>
</gene>
<comment type="caution">
    <text evidence="4">The sequence shown here is derived from an EMBL/GenBank/DDBJ whole genome shotgun (WGS) entry which is preliminary data.</text>
</comment>
<dbReference type="PATRIC" id="fig|1423813.3.peg.1363"/>
<evidence type="ECO:0000313" key="5">
    <source>
        <dbReference type="Proteomes" id="UP000051733"/>
    </source>
</evidence>
<keyword evidence="2" id="KW-0732">Signal</keyword>
<feature type="compositionally biased region" description="Low complexity" evidence="1">
    <location>
        <begin position="163"/>
        <end position="188"/>
    </location>
</feature>
<keyword evidence="5" id="KW-1185">Reference proteome</keyword>
<evidence type="ECO:0000313" key="4">
    <source>
        <dbReference type="EMBL" id="KRM61772.1"/>
    </source>
</evidence>
<dbReference type="Proteomes" id="UP000051733">
    <property type="component" value="Unassembled WGS sequence"/>
</dbReference>
<feature type="compositionally biased region" description="Acidic residues" evidence="1">
    <location>
        <begin position="241"/>
        <end position="262"/>
    </location>
</feature>
<dbReference type="SUPFAM" id="SSF54106">
    <property type="entry name" value="LysM domain"/>
    <property type="match status" value="1"/>
</dbReference>
<dbReference type="AlphaFoldDB" id="A0A0R2AG33"/>
<evidence type="ECO:0000256" key="2">
    <source>
        <dbReference type="SAM" id="SignalP"/>
    </source>
</evidence>
<dbReference type="InterPro" id="IPR018392">
    <property type="entry name" value="LysM"/>
</dbReference>
<evidence type="ECO:0000256" key="1">
    <source>
        <dbReference type="SAM" id="MobiDB-lite"/>
    </source>
</evidence>
<feature type="compositionally biased region" description="Acidic residues" evidence="1">
    <location>
        <begin position="375"/>
        <end position="386"/>
    </location>
</feature>
<accession>A0A0R2AG33</accession>
<dbReference type="RefSeq" id="WP_057778338.1">
    <property type="nucleotide sequence ID" value="NZ_AYYY01000021.1"/>
</dbReference>